<dbReference type="EMBL" id="DS231615">
    <property type="protein sequence ID" value="EDU40873.1"/>
    <property type="molecule type" value="Genomic_DNA"/>
</dbReference>
<keyword evidence="3" id="KW-0813">Transport</keyword>
<accession>B2VW73</accession>
<evidence type="ECO:0000313" key="9">
    <source>
        <dbReference type="EMBL" id="EDU40873.1"/>
    </source>
</evidence>
<dbReference type="eggNOG" id="KOG0254">
    <property type="taxonomic scope" value="Eukaryota"/>
</dbReference>
<dbReference type="FunFam" id="1.20.1250.20:FF:000134">
    <property type="entry name" value="MFS sugar transporter protein"/>
    <property type="match status" value="1"/>
</dbReference>
<dbReference type="GO" id="GO:0005351">
    <property type="term" value="F:carbohydrate:proton symporter activity"/>
    <property type="evidence" value="ECO:0007669"/>
    <property type="project" value="TreeGrafter"/>
</dbReference>
<keyword evidence="6 7" id="KW-0472">Membrane</keyword>
<protein>
    <submittedName>
        <fullName evidence="9">Lactose permease</fullName>
    </submittedName>
</protein>
<dbReference type="GO" id="GO:0016020">
    <property type="term" value="C:membrane"/>
    <property type="evidence" value="ECO:0007669"/>
    <property type="project" value="UniProtKB-SubCell"/>
</dbReference>
<proteinExistence type="inferred from homology"/>
<dbReference type="InterPro" id="IPR005829">
    <property type="entry name" value="Sugar_transporter_CS"/>
</dbReference>
<evidence type="ECO:0000256" key="6">
    <source>
        <dbReference type="ARBA" id="ARBA00023136"/>
    </source>
</evidence>
<comment type="similarity">
    <text evidence="2">Belongs to the major facilitator superfamily. Sugar transporter (TC 2.A.1.1) family.</text>
</comment>
<feature type="transmembrane region" description="Helical" evidence="7">
    <location>
        <begin position="285"/>
        <end position="303"/>
    </location>
</feature>
<dbReference type="OrthoDB" id="6133115at2759"/>
<evidence type="ECO:0000256" key="2">
    <source>
        <dbReference type="ARBA" id="ARBA00010992"/>
    </source>
</evidence>
<evidence type="ECO:0000256" key="3">
    <source>
        <dbReference type="ARBA" id="ARBA00022448"/>
    </source>
</evidence>
<evidence type="ECO:0000256" key="5">
    <source>
        <dbReference type="ARBA" id="ARBA00022989"/>
    </source>
</evidence>
<dbReference type="InterPro" id="IPR036259">
    <property type="entry name" value="MFS_trans_sf"/>
</dbReference>
<dbReference type="PROSITE" id="PS50850">
    <property type="entry name" value="MFS"/>
    <property type="match status" value="1"/>
</dbReference>
<sequence length="508" mass="56821">MAPAVAGPGDGIIERLVAADTVRWWNKPNLRRLYLLLVPFCLFIESTSGFDSSMMNGMQALNYWQEYFGHPKGGQLGLLVACYNLGAITSIPFVAIVSDHLGRRKSIVLGSTIMIIGAIMQGLSQNLAMFIFSRIFLGHGIVYAIISGAALLGELGHPKERAFLGSMFNAFFGVGSVLGAGIVVRTLLIPSDWSWRLPSILQAIPSVIQIVFALTVPESPRWLVSKDRSEEALEILIKYHAEGDASAELPHIEIAEIRKALELENESRQRGWAELFQSKGMRHRAVVAAGLGIFVQYSGNNLISQYLVPILKKIGIEDSHTQVRYNVGSEAWGFLMALVMASVSPRFPRRRMYLLCASCLLCVYTAWTIAQARNRMTGSKETGYAVLVMIFSTARIHIATRLTTSTWSSYPYYVRHQGPFMVSTLQQMLRHAWDLDWKFLFVYIALLSFEIVFIYFLFPETYGKTLEELTFLFESEKQDREALAVTTAKILGQDGNVTEIHEAPEKKA</sequence>
<gene>
    <name evidence="9" type="ORF">PTRG_01435</name>
</gene>
<feature type="transmembrane region" description="Helical" evidence="7">
    <location>
        <begin position="33"/>
        <end position="55"/>
    </location>
</feature>
<feature type="transmembrane region" description="Helical" evidence="7">
    <location>
        <begin position="164"/>
        <end position="189"/>
    </location>
</feature>
<dbReference type="InterPro" id="IPR050360">
    <property type="entry name" value="MFS_Sugar_Transporters"/>
</dbReference>
<feature type="transmembrane region" description="Helical" evidence="7">
    <location>
        <begin position="130"/>
        <end position="152"/>
    </location>
</feature>
<dbReference type="Pfam" id="PF00083">
    <property type="entry name" value="Sugar_tr"/>
    <property type="match status" value="1"/>
</dbReference>
<keyword evidence="4 7" id="KW-0812">Transmembrane</keyword>
<evidence type="ECO:0000256" key="1">
    <source>
        <dbReference type="ARBA" id="ARBA00004141"/>
    </source>
</evidence>
<organism evidence="9 10">
    <name type="scientific">Pyrenophora tritici-repentis (strain Pt-1C-BFP)</name>
    <name type="common">Wheat tan spot fungus</name>
    <name type="synonym">Drechslera tritici-repentis</name>
    <dbReference type="NCBI Taxonomy" id="426418"/>
    <lineage>
        <taxon>Eukaryota</taxon>
        <taxon>Fungi</taxon>
        <taxon>Dikarya</taxon>
        <taxon>Ascomycota</taxon>
        <taxon>Pezizomycotina</taxon>
        <taxon>Dothideomycetes</taxon>
        <taxon>Pleosporomycetidae</taxon>
        <taxon>Pleosporales</taxon>
        <taxon>Pleosporineae</taxon>
        <taxon>Pleosporaceae</taxon>
        <taxon>Pyrenophora</taxon>
    </lineage>
</organism>
<feature type="transmembrane region" description="Helical" evidence="7">
    <location>
        <begin position="75"/>
        <end position="95"/>
    </location>
</feature>
<dbReference type="OMA" id="RMYLLCA"/>
<dbReference type="PANTHER" id="PTHR48022">
    <property type="entry name" value="PLASTIDIC GLUCOSE TRANSPORTER 4"/>
    <property type="match status" value="1"/>
</dbReference>
<name>B2VW73_PYRTR</name>
<comment type="subcellular location">
    <subcellularLocation>
        <location evidence="1">Membrane</location>
        <topology evidence="1">Multi-pass membrane protein</topology>
    </subcellularLocation>
</comment>
<dbReference type="InterPro" id="IPR005828">
    <property type="entry name" value="MFS_sugar_transport-like"/>
</dbReference>
<evidence type="ECO:0000313" key="10">
    <source>
        <dbReference type="Proteomes" id="UP000001471"/>
    </source>
</evidence>
<dbReference type="PROSITE" id="PS00216">
    <property type="entry name" value="SUGAR_TRANSPORT_1"/>
    <property type="match status" value="1"/>
</dbReference>
<dbReference type="PANTHER" id="PTHR48022:SF29">
    <property type="entry name" value="SUGAR TRANSPORTER, PUTATIVE (AFU_ORTHOLOGUE AFUA_6G14500)-RELATED"/>
    <property type="match status" value="1"/>
</dbReference>
<dbReference type="InterPro" id="IPR020846">
    <property type="entry name" value="MFS_dom"/>
</dbReference>
<reference evidence="10" key="1">
    <citation type="journal article" date="2013" name="G3 (Bethesda)">
        <title>Comparative genomics of a plant-pathogenic fungus, Pyrenophora tritici-repentis, reveals transduplication and the impact of repeat elements on pathogenicity and population divergence.</title>
        <authorList>
            <person name="Manning V.A."/>
            <person name="Pandelova I."/>
            <person name="Dhillon B."/>
            <person name="Wilhelm L.J."/>
            <person name="Goodwin S.B."/>
            <person name="Berlin A.M."/>
            <person name="Figueroa M."/>
            <person name="Freitag M."/>
            <person name="Hane J.K."/>
            <person name="Henrissat B."/>
            <person name="Holman W.H."/>
            <person name="Kodira C.D."/>
            <person name="Martin J."/>
            <person name="Oliver R.P."/>
            <person name="Robbertse B."/>
            <person name="Schackwitz W."/>
            <person name="Schwartz D.C."/>
            <person name="Spatafora J.W."/>
            <person name="Turgeon B.G."/>
            <person name="Yandava C."/>
            <person name="Young S."/>
            <person name="Zhou S."/>
            <person name="Zeng Q."/>
            <person name="Grigoriev I.V."/>
            <person name="Ma L.-J."/>
            <person name="Ciuffetti L.M."/>
        </authorList>
    </citation>
    <scope>NUCLEOTIDE SEQUENCE [LARGE SCALE GENOMIC DNA]</scope>
    <source>
        <strain evidence="10">Pt-1C-BFP</strain>
    </source>
</reference>
<feature type="transmembrane region" description="Helical" evidence="7">
    <location>
        <begin position="353"/>
        <end position="370"/>
    </location>
</feature>
<dbReference type="Proteomes" id="UP000001471">
    <property type="component" value="Unassembled WGS sequence"/>
</dbReference>
<evidence type="ECO:0000259" key="8">
    <source>
        <dbReference type="PROSITE" id="PS50850"/>
    </source>
</evidence>
<dbReference type="InParanoid" id="B2VW73"/>
<dbReference type="Gene3D" id="1.20.1250.20">
    <property type="entry name" value="MFS general substrate transporter like domains"/>
    <property type="match status" value="1"/>
</dbReference>
<keyword evidence="5 7" id="KW-1133">Transmembrane helix</keyword>
<evidence type="ECO:0000256" key="4">
    <source>
        <dbReference type="ARBA" id="ARBA00022692"/>
    </source>
</evidence>
<dbReference type="AlphaFoldDB" id="B2VW73"/>
<feature type="transmembrane region" description="Helical" evidence="7">
    <location>
        <begin position="323"/>
        <end position="341"/>
    </location>
</feature>
<feature type="domain" description="Major facilitator superfamily (MFS) profile" evidence="8">
    <location>
        <begin position="37"/>
        <end position="462"/>
    </location>
</feature>
<feature type="transmembrane region" description="Helical" evidence="7">
    <location>
        <begin position="437"/>
        <end position="458"/>
    </location>
</feature>
<dbReference type="HOGENOM" id="CLU_001265_30_13_1"/>
<evidence type="ECO:0000256" key="7">
    <source>
        <dbReference type="SAM" id="Phobius"/>
    </source>
</evidence>
<dbReference type="SUPFAM" id="SSF103473">
    <property type="entry name" value="MFS general substrate transporter"/>
    <property type="match status" value="1"/>
</dbReference>